<dbReference type="Proteomes" id="UP001497700">
    <property type="component" value="Unassembled WGS sequence"/>
</dbReference>
<protein>
    <submittedName>
        <fullName evidence="1">Uncharacterized protein</fullName>
    </submittedName>
</protein>
<keyword evidence="2" id="KW-1185">Reference proteome</keyword>
<organism evidence="1 2">
    <name type="scientific">Hypoxylon rubiginosum</name>
    <dbReference type="NCBI Taxonomy" id="110542"/>
    <lineage>
        <taxon>Eukaryota</taxon>
        <taxon>Fungi</taxon>
        <taxon>Dikarya</taxon>
        <taxon>Ascomycota</taxon>
        <taxon>Pezizomycotina</taxon>
        <taxon>Sordariomycetes</taxon>
        <taxon>Xylariomycetidae</taxon>
        <taxon>Xylariales</taxon>
        <taxon>Hypoxylaceae</taxon>
        <taxon>Hypoxylon</taxon>
    </lineage>
</organism>
<name>A0ACB9YS10_9PEZI</name>
<reference evidence="1 2" key="1">
    <citation type="journal article" date="2022" name="New Phytol.">
        <title>Ecological generalism drives hyperdiversity of secondary metabolite gene clusters in xylarialean endophytes.</title>
        <authorList>
            <person name="Franco M.E.E."/>
            <person name="Wisecaver J.H."/>
            <person name="Arnold A.E."/>
            <person name="Ju Y.M."/>
            <person name="Slot J.C."/>
            <person name="Ahrendt S."/>
            <person name="Moore L.P."/>
            <person name="Eastman K.E."/>
            <person name="Scott K."/>
            <person name="Konkel Z."/>
            <person name="Mondo S.J."/>
            <person name="Kuo A."/>
            <person name="Hayes R.D."/>
            <person name="Haridas S."/>
            <person name="Andreopoulos B."/>
            <person name="Riley R."/>
            <person name="LaButti K."/>
            <person name="Pangilinan J."/>
            <person name="Lipzen A."/>
            <person name="Amirebrahimi M."/>
            <person name="Yan J."/>
            <person name="Adam C."/>
            <person name="Keymanesh K."/>
            <person name="Ng V."/>
            <person name="Louie K."/>
            <person name="Northen T."/>
            <person name="Drula E."/>
            <person name="Henrissat B."/>
            <person name="Hsieh H.M."/>
            <person name="Youens-Clark K."/>
            <person name="Lutzoni F."/>
            <person name="Miadlikowska J."/>
            <person name="Eastwood D.C."/>
            <person name="Hamelin R.C."/>
            <person name="Grigoriev I.V."/>
            <person name="U'Ren J.M."/>
        </authorList>
    </citation>
    <scope>NUCLEOTIDE SEQUENCE [LARGE SCALE GENOMIC DNA]</scope>
    <source>
        <strain evidence="1 2">CBS 119005</strain>
    </source>
</reference>
<dbReference type="EMBL" id="MU393549">
    <property type="protein sequence ID" value="KAI4861545.1"/>
    <property type="molecule type" value="Genomic_DNA"/>
</dbReference>
<gene>
    <name evidence="1" type="ORF">F4820DRAFT_59197</name>
</gene>
<comment type="caution">
    <text evidence="1">The sequence shown here is derived from an EMBL/GenBank/DDBJ whole genome shotgun (WGS) entry which is preliminary data.</text>
</comment>
<sequence>MSAQSGGADAASAKGNDTFASPQGCTPTLGKRKRDEEEEEAPVRFIKATHYEVVKMRQRAHEALGLTEHDLLIISGPTVVSGMEACQKRAKERQGGMVNVKYKYVPMDWSKAERLMAKEFPRTGAGELVIVEFYLADQSPPDDLKPGRRLVPIDDDDTFIGSGVYLKLLDRGLTHRDPTHNS</sequence>
<accession>A0ACB9YS10</accession>
<evidence type="ECO:0000313" key="1">
    <source>
        <dbReference type="EMBL" id="KAI4861545.1"/>
    </source>
</evidence>
<evidence type="ECO:0000313" key="2">
    <source>
        <dbReference type="Proteomes" id="UP001497700"/>
    </source>
</evidence>
<proteinExistence type="predicted"/>